<dbReference type="FunFam" id="1.20.1270.60:FF:000167">
    <property type="entry name" value="Bridging integrator 2"/>
    <property type="match status" value="1"/>
</dbReference>
<protein>
    <recommendedName>
        <fullName evidence="5">Bridging integrator 2</fullName>
    </recommendedName>
</protein>
<keyword evidence="10" id="KW-1185">Reference proteome</keyword>
<evidence type="ECO:0000313" key="10">
    <source>
        <dbReference type="Proteomes" id="UP000002281"/>
    </source>
</evidence>
<evidence type="ECO:0000256" key="7">
    <source>
        <dbReference type="SAM" id="MobiDB-lite"/>
    </source>
</evidence>
<dbReference type="VGNC" id="VGNC:15831">
    <property type="gene designation" value="BIN2"/>
</dbReference>
<reference evidence="9" key="2">
    <citation type="submission" date="2025-08" db="UniProtKB">
        <authorList>
            <consortium name="Ensembl"/>
        </authorList>
    </citation>
    <scope>IDENTIFICATION</scope>
    <source>
        <strain evidence="9">Thoroughbred</strain>
    </source>
</reference>
<dbReference type="HOGENOM" id="CLU_017859_7_0_1"/>
<dbReference type="PRINTS" id="PR01251">
    <property type="entry name" value="AMPHIPHYSIN"/>
</dbReference>
<dbReference type="Gene3D" id="1.20.1270.60">
    <property type="entry name" value="Arfaptin homology (AH) domain/BAR domain"/>
    <property type="match status" value="1"/>
</dbReference>
<accession>F6XI92</accession>
<dbReference type="ExpressionAtlas" id="F6XI92">
    <property type="expression patterns" value="baseline"/>
</dbReference>
<reference evidence="9 10" key="1">
    <citation type="journal article" date="2009" name="Science">
        <title>Genome sequence, comparative analysis, and population genetics of the domestic horse.</title>
        <authorList>
            <consortium name="Broad Institute Genome Sequencing Platform"/>
            <consortium name="Broad Institute Whole Genome Assembly Team"/>
            <person name="Wade C.M."/>
            <person name="Giulotto E."/>
            <person name="Sigurdsson S."/>
            <person name="Zoli M."/>
            <person name="Gnerre S."/>
            <person name="Imsland F."/>
            <person name="Lear T.L."/>
            <person name="Adelson D.L."/>
            <person name="Bailey E."/>
            <person name="Bellone R.R."/>
            <person name="Bloecker H."/>
            <person name="Distl O."/>
            <person name="Edgar R.C."/>
            <person name="Garber M."/>
            <person name="Leeb T."/>
            <person name="Mauceli E."/>
            <person name="MacLeod J.N."/>
            <person name="Penedo M.C.T."/>
            <person name="Raison J.M."/>
            <person name="Sharpe T."/>
            <person name="Vogel J."/>
            <person name="Andersson L."/>
            <person name="Antczak D.F."/>
            <person name="Biagi T."/>
            <person name="Binns M.M."/>
            <person name="Chowdhary B.P."/>
            <person name="Coleman S.J."/>
            <person name="Della Valle G."/>
            <person name="Fryc S."/>
            <person name="Guerin G."/>
            <person name="Hasegawa T."/>
            <person name="Hill E.W."/>
            <person name="Jurka J."/>
            <person name="Kiialainen A."/>
            <person name="Lindgren G."/>
            <person name="Liu J."/>
            <person name="Magnani E."/>
            <person name="Mickelson J.R."/>
            <person name="Murray J."/>
            <person name="Nergadze S.G."/>
            <person name="Onofrio R."/>
            <person name="Pedroni S."/>
            <person name="Piras M.F."/>
            <person name="Raudsepp T."/>
            <person name="Rocchi M."/>
            <person name="Roeed K.H."/>
            <person name="Ryder O.A."/>
            <person name="Searle S."/>
            <person name="Skow L."/>
            <person name="Swinburne J.E."/>
            <person name="Syvaenen A.C."/>
            <person name="Tozaki T."/>
            <person name="Valberg S.J."/>
            <person name="Vaudin M."/>
            <person name="White J.R."/>
            <person name="Zody M.C."/>
            <person name="Lander E.S."/>
            <person name="Lindblad-Toh K."/>
        </authorList>
    </citation>
    <scope>NUCLEOTIDE SEQUENCE [LARGE SCALE GENOMIC DNA]</scope>
    <source>
        <strain evidence="9 10">Thoroughbred</strain>
    </source>
</reference>
<dbReference type="InterPro" id="IPR027267">
    <property type="entry name" value="AH/BAR_dom_sf"/>
</dbReference>
<gene>
    <name evidence="9 11" type="primary">BIN2</name>
</gene>
<name>F6XI92_HORSE</name>
<evidence type="ECO:0000256" key="1">
    <source>
        <dbReference type="ARBA" id="ARBA00004231"/>
    </source>
</evidence>
<dbReference type="SUPFAM" id="SSF103657">
    <property type="entry name" value="BAR/IMD domain-like"/>
    <property type="match status" value="1"/>
</dbReference>
<evidence type="ECO:0000256" key="4">
    <source>
        <dbReference type="ARBA" id="ARBA00060370"/>
    </source>
</evidence>
<dbReference type="AlphaFoldDB" id="F6XI92"/>
<evidence type="ECO:0000256" key="3">
    <source>
        <dbReference type="ARBA" id="ARBA00022490"/>
    </source>
</evidence>
<evidence type="ECO:0000256" key="6">
    <source>
        <dbReference type="SAM" id="Coils"/>
    </source>
</evidence>
<dbReference type="InterPro" id="IPR004148">
    <property type="entry name" value="BAR_dom"/>
</dbReference>
<comment type="subcellular location">
    <subcellularLocation>
        <location evidence="1">Cell projection</location>
        <location evidence="1">Phagocytic cup</location>
    </subcellularLocation>
    <subcellularLocation>
        <location evidence="4">Cell projection</location>
        <location evidence="4">Podosome membrane</location>
        <topology evidence="4">Peripheral membrane protein</topology>
        <orientation evidence="4">Cytoplasmic side</orientation>
    </subcellularLocation>
    <subcellularLocation>
        <location evidence="2">Cytoplasm</location>
    </subcellularLocation>
</comment>
<feature type="compositionally biased region" description="Polar residues" evidence="7">
    <location>
        <begin position="479"/>
        <end position="489"/>
    </location>
</feature>
<feature type="region of interest" description="Disordered" evidence="7">
    <location>
        <begin position="103"/>
        <end position="123"/>
    </location>
</feature>
<feature type="compositionally biased region" description="Polar residues" evidence="7">
    <location>
        <begin position="728"/>
        <end position="740"/>
    </location>
</feature>
<dbReference type="Pfam" id="PF21532">
    <property type="entry name" value="Bin2_C"/>
    <property type="match status" value="1"/>
</dbReference>
<feature type="compositionally biased region" description="Polar residues" evidence="7">
    <location>
        <begin position="636"/>
        <end position="654"/>
    </location>
</feature>
<keyword evidence="6" id="KW-0175">Coiled coil</keyword>
<feature type="compositionally biased region" description="Gly residues" evidence="7">
    <location>
        <begin position="114"/>
        <end position="123"/>
    </location>
</feature>
<keyword evidence="12" id="KW-1267">Proteomics identification</keyword>
<sequence length="770" mass="82207">MEITVFSTHGFSYFPVLTVTAKQLSGPTRPGPPSKALFSGAAVSTPQGWRALQAVLSRRLLRAGPGCTPSGPPPLTRPHAPLAPCSGPPPDCAGSWGGLGGHGWLGPSGPRSGPHGGSHGGCHGGRQACCPGPWGGLGVVVGSLRVSLRRPRGRACRPAGPGGGGPPAAAAGCEACREPHFLLRGLLKTTGLRARAGGPQGAGGMAEGKAGGAAGLFAKQVQKKLSRAQEKVLQKLGKTVETKDERFEQSASNFYHQQAEGHKLYKDLKNFISAVKVMRESSKRVSETLQEIYSSDWDGHEELKAIVGNNDLLWEDYEEKLADQALRTMENYVAQFSEVKERIAKRGRKLVDYDSARHHLEAVQNAKKKDEAKTAKAEEEFNKAQAVFEDLNKELLEELPVLYNSRIGCYVTIFQNISNLRDVFYREMSKLNHSLYEVMSKLEKQHSDKVFVVKGLSSGNRRSLVISPPVQPSVVSGPLTSPISPSALSLKSERDSTSASEEELASDPAQGEDNSEIKEEPLKDEETEEEEAEASSSEEEEPLPACNGLTPAQPSLTIEGGQAQEEVLPCSAAPSPGRALIPSEQPSSLPEVVLRTRTSSEGSEQPKKRASIQRASAPPNRPPPPRATPSPRPSSGNTPSSPTASEPNSPTSPRASLGAGTPSPRASLEASPDPLPPEKPVRTPEAGEKENTENLNPEELSTSPTLISQVFSESGKTGKLEGKEENNELTSADSPQSQDLQLHVSAVPEESNTIAPEPQEEVSTMQNTHL</sequence>
<dbReference type="GeneTree" id="ENSGT00950000182882"/>
<dbReference type="GO" id="GO:0071800">
    <property type="term" value="P:podosome assembly"/>
    <property type="evidence" value="ECO:0000318"/>
    <property type="project" value="GO_Central"/>
</dbReference>
<dbReference type="Proteomes" id="UP000002281">
    <property type="component" value="Chromosome 6"/>
</dbReference>
<organism evidence="9 10">
    <name type="scientific">Equus caballus</name>
    <name type="common">Horse</name>
    <dbReference type="NCBI Taxonomy" id="9796"/>
    <lineage>
        <taxon>Eukaryota</taxon>
        <taxon>Metazoa</taxon>
        <taxon>Chordata</taxon>
        <taxon>Craniata</taxon>
        <taxon>Vertebrata</taxon>
        <taxon>Euteleostomi</taxon>
        <taxon>Mammalia</taxon>
        <taxon>Eutheria</taxon>
        <taxon>Laurasiatheria</taxon>
        <taxon>Perissodactyla</taxon>
        <taxon>Equidae</taxon>
        <taxon>Equus</taxon>
    </lineage>
</organism>
<feature type="region of interest" description="Disordered" evidence="7">
    <location>
        <begin position="462"/>
        <end position="770"/>
    </location>
</feature>
<feature type="compositionally biased region" description="Acidic residues" evidence="7">
    <location>
        <begin position="522"/>
        <end position="542"/>
    </location>
</feature>
<dbReference type="GO" id="GO:0001891">
    <property type="term" value="C:phagocytic cup"/>
    <property type="evidence" value="ECO:0007669"/>
    <property type="project" value="UniProtKB-SubCell"/>
</dbReference>
<evidence type="ECO:0000256" key="5">
    <source>
        <dbReference type="ARBA" id="ARBA00072987"/>
    </source>
</evidence>
<proteinExistence type="evidence at protein level"/>
<dbReference type="GO" id="GO:0060326">
    <property type="term" value="P:cell chemotaxis"/>
    <property type="evidence" value="ECO:0007669"/>
    <property type="project" value="Ensembl"/>
</dbReference>
<dbReference type="GO" id="GO:0005737">
    <property type="term" value="C:cytoplasm"/>
    <property type="evidence" value="ECO:0007669"/>
    <property type="project" value="UniProtKB-SubCell"/>
</dbReference>
<dbReference type="Pfam" id="PF03114">
    <property type="entry name" value="BAR"/>
    <property type="match status" value="1"/>
</dbReference>
<dbReference type="GO" id="GO:0097320">
    <property type="term" value="P:plasma membrane tubulation"/>
    <property type="evidence" value="ECO:0000318"/>
    <property type="project" value="GO_Central"/>
</dbReference>
<dbReference type="GO" id="GO:0042995">
    <property type="term" value="C:cell projection"/>
    <property type="evidence" value="ECO:0007669"/>
    <property type="project" value="UniProtKB-SubCell"/>
</dbReference>
<dbReference type="CDD" id="cd07612">
    <property type="entry name" value="BAR_Bin2"/>
    <property type="match status" value="1"/>
</dbReference>
<evidence type="ECO:0000256" key="2">
    <source>
        <dbReference type="ARBA" id="ARBA00004496"/>
    </source>
</evidence>
<feature type="coiled-coil region" evidence="6">
    <location>
        <begin position="360"/>
        <end position="394"/>
    </location>
</feature>
<evidence type="ECO:0000313" key="9">
    <source>
        <dbReference type="Ensembl" id="ENSECAP00000007062.3"/>
    </source>
</evidence>
<dbReference type="PROSITE" id="PS51021">
    <property type="entry name" value="BAR"/>
    <property type="match status" value="1"/>
</dbReference>
<dbReference type="InterPro" id="IPR003005">
    <property type="entry name" value="Amphiphysin"/>
</dbReference>
<dbReference type="Bgee" id="ENSECAG00000009046">
    <property type="expression patterns" value="Expressed in blood and 22 other cell types or tissues"/>
</dbReference>
<keyword evidence="3" id="KW-0963">Cytoplasm</keyword>
<feature type="compositionally biased region" description="Basic and acidic residues" evidence="7">
    <location>
        <begin position="716"/>
        <end position="726"/>
    </location>
</feature>
<dbReference type="GO" id="GO:0006911">
    <property type="term" value="P:phagocytosis, engulfment"/>
    <property type="evidence" value="ECO:0000318"/>
    <property type="project" value="GO_Central"/>
</dbReference>
<dbReference type="GO" id="GO:0005886">
    <property type="term" value="C:plasma membrane"/>
    <property type="evidence" value="ECO:0000318"/>
    <property type="project" value="GO_Central"/>
</dbReference>
<dbReference type="InterPro" id="IPR048886">
    <property type="entry name" value="Bin2_C"/>
</dbReference>
<feature type="compositionally biased region" description="Polar residues" evidence="7">
    <location>
        <begin position="761"/>
        <end position="770"/>
    </location>
</feature>
<dbReference type="SMART" id="SM00721">
    <property type="entry name" value="BAR"/>
    <property type="match status" value="1"/>
</dbReference>
<evidence type="ECO:0007829" key="12">
    <source>
        <dbReference type="PeptideAtlas" id="F6XI92"/>
    </source>
</evidence>
<feature type="compositionally biased region" description="Pro residues" evidence="7">
    <location>
        <begin position="619"/>
        <end position="632"/>
    </location>
</feature>
<feature type="compositionally biased region" description="Low complexity" evidence="7">
    <location>
        <begin position="463"/>
        <end position="478"/>
    </location>
</feature>
<feature type="compositionally biased region" description="Basic and acidic residues" evidence="7">
    <location>
        <begin position="679"/>
        <end position="692"/>
    </location>
</feature>
<dbReference type="InterPro" id="IPR046984">
    <property type="entry name" value="BAR_Bin2"/>
</dbReference>
<dbReference type="GO" id="GO:0002102">
    <property type="term" value="C:podosome"/>
    <property type="evidence" value="ECO:0000318"/>
    <property type="project" value="GO_Central"/>
</dbReference>
<dbReference type="PANTHER" id="PTHR46514">
    <property type="entry name" value="AMPHIPHYSIN"/>
    <property type="match status" value="1"/>
</dbReference>
<reference evidence="9" key="3">
    <citation type="submission" date="2025-09" db="UniProtKB">
        <authorList>
            <consortium name="Ensembl"/>
        </authorList>
    </citation>
    <scope>IDENTIFICATION</scope>
    <source>
        <strain evidence="9">Thoroughbred</strain>
    </source>
</reference>
<dbReference type="PANTHER" id="PTHR46514:SF1">
    <property type="entry name" value="BRIDGING INTEGRATOR 2"/>
    <property type="match status" value="1"/>
</dbReference>
<evidence type="ECO:0000259" key="8">
    <source>
        <dbReference type="PROSITE" id="PS51021"/>
    </source>
</evidence>
<evidence type="ECO:0000313" key="11">
    <source>
        <dbReference type="VGNC" id="VGNC:15831"/>
    </source>
</evidence>
<dbReference type="GO" id="GO:0005543">
    <property type="term" value="F:phospholipid binding"/>
    <property type="evidence" value="ECO:0000318"/>
    <property type="project" value="GO_Central"/>
</dbReference>
<feature type="domain" description="BAR" evidence="8">
    <location>
        <begin position="232"/>
        <end position="448"/>
    </location>
</feature>
<feature type="compositionally biased region" description="Polar residues" evidence="7">
    <location>
        <begin position="693"/>
        <end position="715"/>
    </location>
</feature>
<dbReference type="Ensembl" id="ENSECAT00000009299.4">
    <property type="protein sequence ID" value="ENSECAP00000007062.3"/>
    <property type="gene ID" value="ENSECAG00000009046.4"/>
</dbReference>